<feature type="domain" description="DDH" evidence="1">
    <location>
        <begin position="23"/>
        <end position="174"/>
    </location>
</feature>
<dbReference type="Pfam" id="PF02272">
    <property type="entry name" value="DHHA1"/>
    <property type="match status" value="1"/>
</dbReference>
<name>A0A432LK37_9BACT</name>
<organism evidence="3 4">
    <name type="scientific">Prevotella koreensis</name>
    <dbReference type="NCBI Taxonomy" id="2490854"/>
    <lineage>
        <taxon>Bacteria</taxon>
        <taxon>Pseudomonadati</taxon>
        <taxon>Bacteroidota</taxon>
        <taxon>Bacteroidia</taxon>
        <taxon>Bacteroidales</taxon>
        <taxon>Prevotellaceae</taxon>
        <taxon>Prevotella</taxon>
    </lineage>
</organism>
<dbReference type="RefSeq" id="WP_126678350.1">
    <property type="nucleotide sequence ID" value="NZ_CAUUVU010000009.1"/>
</dbReference>
<evidence type="ECO:0000313" key="3">
    <source>
        <dbReference type="EMBL" id="RUL59180.1"/>
    </source>
</evidence>
<evidence type="ECO:0000259" key="1">
    <source>
        <dbReference type="Pfam" id="PF01368"/>
    </source>
</evidence>
<dbReference type="Proteomes" id="UP000278983">
    <property type="component" value="Unassembled WGS sequence"/>
</dbReference>
<dbReference type="Pfam" id="PF01368">
    <property type="entry name" value="DHH"/>
    <property type="match status" value="1"/>
</dbReference>
<dbReference type="InterPro" id="IPR003156">
    <property type="entry name" value="DHHA1_dom"/>
</dbReference>
<dbReference type="PANTHER" id="PTHR47618:SF1">
    <property type="entry name" value="BIFUNCTIONAL OLIGORIBONUCLEASE AND PAP PHOSPHATASE NRNA"/>
    <property type="match status" value="1"/>
</dbReference>
<evidence type="ECO:0000259" key="2">
    <source>
        <dbReference type="Pfam" id="PF02272"/>
    </source>
</evidence>
<dbReference type="SUPFAM" id="SSF64182">
    <property type="entry name" value="DHH phosphoesterases"/>
    <property type="match status" value="1"/>
</dbReference>
<dbReference type="EMBL" id="RYYU01000001">
    <property type="protein sequence ID" value="RUL59180.1"/>
    <property type="molecule type" value="Genomic_DNA"/>
</dbReference>
<keyword evidence="4" id="KW-1185">Reference proteome</keyword>
<dbReference type="Gene3D" id="3.10.310.30">
    <property type="match status" value="1"/>
</dbReference>
<proteinExistence type="predicted"/>
<sequence>MHIEILKDEEAALLKSLIEQSEKIVVCSHQNPDGDALGSCLGLAEYLKRQGKEPLIAVPDAYPDFLQWLPDSQTIVRFDKHKETVENALANAELVFCLDFNRAERLGNDMCQVLKASPAKKVMIDHHPDPDLDTVLSISHPEMSSTCELLFRVEWQLGGFEEMTKKGAVSIYCGMMTDTGGFTFNSSKPEIFFIISQLLTKGFDKDKVYRNVFHNYSDWRMRLMGYVLYQKMRVFHDWHATYFAISRQDIKRFHFIKGDAEGLVNLPLQIKGISLSISLREDTEHENLVWVSLRSVDNVACNEIAERFFNGGGHRNASGGRLYCSLEEAEKTAMEAIKWHAEKQN</sequence>
<feature type="domain" description="DHHA1" evidence="2">
    <location>
        <begin position="257"/>
        <end position="335"/>
    </location>
</feature>
<dbReference type="InterPro" id="IPR001667">
    <property type="entry name" value="DDH_dom"/>
</dbReference>
<accession>A0A432LK37</accession>
<dbReference type="OrthoDB" id="9803668at2"/>
<evidence type="ECO:0000313" key="4">
    <source>
        <dbReference type="Proteomes" id="UP000278983"/>
    </source>
</evidence>
<protein>
    <submittedName>
        <fullName evidence="3">Bifunctional oligoribonuclease/PAP phosphatase NrnA</fullName>
    </submittedName>
</protein>
<dbReference type="GO" id="GO:0003676">
    <property type="term" value="F:nucleic acid binding"/>
    <property type="evidence" value="ECO:0007669"/>
    <property type="project" value="InterPro"/>
</dbReference>
<dbReference type="AlphaFoldDB" id="A0A432LK37"/>
<dbReference type="PANTHER" id="PTHR47618">
    <property type="entry name" value="BIFUNCTIONAL OLIGORIBONUCLEASE AND PAP PHOSPHATASE NRNA"/>
    <property type="match status" value="1"/>
</dbReference>
<dbReference type="InterPro" id="IPR038763">
    <property type="entry name" value="DHH_sf"/>
</dbReference>
<dbReference type="Gene3D" id="3.90.1640.10">
    <property type="entry name" value="inorganic pyrophosphatase (n-terminal core)"/>
    <property type="match status" value="1"/>
</dbReference>
<dbReference type="InterPro" id="IPR051319">
    <property type="entry name" value="Oligoribo/pAp-PDE_c-di-AMP_PDE"/>
</dbReference>
<gene>
    <name evidence="3" type="ORF">EHV08_04990</name>
</gene>
<reference evidence="3 4" key="1">
    <citation type="submission" date="2018-12" db="EMBL/GenBank/DDBJ databases">
        <title>Genome sequencing of Prevotella sp. KCOM 3155 (= JS262).</title>
        <authorList>
            <person name="Kook J.-K."/>
            <person name="Park S.-N."/>
            <person name="Lim Y.K."/>
        </authorList>
    </citation>
    <scope>NUCLEOTIDE SEQUENCE [LARGE SCALE GENOMIC DNA]</scope>
    <source>
        <strain evidence="3 4">KCOM 3155</strain>
    </source>
</reference>
<comment type="caution">
    <text evidence="3">The sequence shown here is derived from an EMBL/GenBank/DDBJ whole genome shotgun (WGS) entry which is preliminary data.</text>
</comment>